<dbReference type="GO" id="GO:0044780">
    <property type="term" value="P:bacterial-type flagellum assembly"/>
    <property type="evidence" value="ECO:0007669"/>
    <property type="project" value="InterPro"/>
</dbReference>
<comment type="similarity">
    <text evidence="3">In the N-terminal section; belongs to the FlgJ family.</text>
</comment>
<dbReference type="RefSeq" id="WP_114339779.1">
    <property type="nucleotide sequence ID" value="NZ_QPID01000013.1"/>
</dbReference>
<dbReference type="Pfam" id="PF01832">
    <property type="entry name" value="Glucosaminidase"/>
    <property type="match status" value="1"/>
</dbReference>
<dbReference type="InterPro" id="IPR002901">
    <property type="entry name" value="MGlyc_endo_b_GlcNAc-like_dom"/>
</dbReference>
<comment type="caution">
    <text evidence="14">The sequence shown here is derived from an EMBL/GenBank/DDBJ whole genome shotgun (WGS) entry which is preliminary data.</text>
</comment>
<keyword evidence="15" id="KW-1185">Reference proteome</keyword>
<proteinExistence type="inferred from homology"/>
<feature type="domain" description="Mannosyl-glycoprotein endo-beta-N-acetylglucosamidase-like" evidence="13">
    <location>
        <begin position="225"/>
        <end position="377"/>
    </location>
</feature>
<evidence type="ECO:0000256" key="2">
    <source>
        <dbReference type="ARBA" id="ARBA00004418"/>
    </source>
</evidence>
<evidence type="ECO:0000313" key="15">
    <source>
        <dbReference type="Proteomes" id="UP000252558"/>
    </source>
</evidence>
<evidence type="ECO:0000256" key="8">
    <source>
        <dbReference type="ARBA" id="ARBA00022801"/>
    </source>
</evidence>
<dbReference type="Proteomes" id="UP000252558">
    <property type="component" value="Unassembled WGS sequence"/>
</dbReference>
<keyword evidence="8 14" id="KW-0378">Hydrolase</keyword>
<feature type="region of interest" description="Disordered" evidence="12">
    <location>
        <begin position="195"/>
        <end position="215"/>
    </location>
</feature>
<dbReference type="SMART" id="SM00047">
    <property type="entry name" value="LYZ2"/>
    <property type="match status" value="1"/>
</dbReference>
<evidence type="ECO:0000256" key="7">
    <source>
        <dbReference type="ARBA" id="ARBA00022795"/>
    </source>
</evidence>
<sequence length="379" mass="41555">MIDADRFAQSRQVHDIQGLDRLRQSAQQNEEEALHEVAKQFEGMFVQMLIKGMRQATEAFELDSPFSSNYTKFYEQMGDQQMAQDLTQSGSFGLAELMVQQLRPDGDTVRPASTLRTDGSDQLFPQTQDVSPSLDPITESQSGVASGNSLPLAPYLRSDTHQKLMAEQQAASQQNPLDAIKAKLAASSVAITGAEPITQSDKSDPNALDNSNDVADPKGFLQSVDFSSPQAFVDSVMPYAKKAADALGTSPAVLIAQAALETGWGQKAIRRGDGSSSNNLFNIKADQRWQGDIVSVNTLEYEQDLPVQRRAAFRAYDSVAESFNDFVDFLKKSSRYQPAIAEAKDSANFLHNLQQAGYATDPRYADKVLNVLKQVNSLL</sequence>
<dbReference type="NCBIfam" id="TIGR02541">
    <property type="entry name" value="flagell_FlgJ"/>
    <property type="match status" value="1"/>
</dbReference>
<dbReference type="AlphaFoldDB" id="A0A368N5Q3"/>
<keyword evidence="7" id="KW-1005">Bacterial flagellum biogenesis</keyword>
<dbReference type="Pfam" id="PF10135">
    <property type="entry name" value="Rod-binding"/>
    <property type="match status" value="1"/>
</dbReference>
<gene>
    <name evidence="14" type="ORF">DU002_17680</name>
</gene>
<evidence type="ECO:0000256" key="10">
    <source>
        <dbReference type="ARBA" id="ARBA00023316"/>
    </source>
</evidence>
<evidence type="ECO:0000256" key="1">
    <source>
        <dbReference type="ARBA" id="ARBA00002954"/>
    </source>
</evidence>
<dbReference type="GO" id="GO:0004040">
    <property type="term" value="F:amidase activity"/>
    <property type="evidence" value="ECO:0007669"/>
    <property type="project" value="InterPro"/>
</dbReference>
<evidence type="ECO:0000313" key="14">
    <source>
        <dbReference type="EMBL" id="RCU44589.1"/>
    </source>
</evidence>
<comment type="similarity">
    <text evidence="4">In the C-terminal section; belongs to the glycosyl hydrolase 73 family.</text>
</comment>
<evidence type="ECO:0000256" key="3">
    <source>
        <dbReference type="ARBA" id="ARBA00006880"/>
    </source>
</evidence>
<accession>A0A368N5Q3</accession>
<protein>
    <recommendedName>
        <fullName evidence="5">Peptidoglycan hydrolase FlgJ</fullName>
    </recommendedName>
    <alternativeName>
        <fullName evidence="11">Muramidase FlgJ</fullName>
    </alternativeName>
</protein>
<dbReference type="OrthoDB" id="289937at2"/>
<reference evidence="14 15" key="1">
    <citation type="submission" date="2018-07" db="EMBL/GenBank/DDBJ databases">
        <title>Corallincola holothuriorum sp. nov., a new facultative anaerobe isolated from sea cucumber Apostichopus japonicus.</title>
        <authorList>
            <person name="Xia H."/>
        </authorList>
    </citation>
    <scope>NUCLEOTIDE SEQUENCE [LARGE SCALE GENOMIC DNA]</scope>
    <source>
        <strain evidence="14 15">C4</strain>
    </source>
</reference>
<dbReference type="GO" id="GO:0016798">
    <property type="term" value="F:hydrolase activity, acting on glycosyl bonds"/>
    <property type="evidence" value="ECO:0007669"/>
    <property type="project" value="UniProtKB-KW"/>
</dbReference>
<evidence type="ECO:0000256" key="12">
    <source>
        <dbReference type="SAM" id="MobiDB-lite"/>
    </source>
</evidence>
<dbReference type="GO" id="GO:0071555">
    <property type="term" value="P:cell wall organization"/>
    <property type="evidence" value="ECO:0007669"/>
    <property type="project" value="UniProtKB-KW"/>
</dbReference>
<dbReference type="InterPro" id="IPR051056">
    <property type="entry name" value="Glycosyl_Hydrolase_73"/>
</dbReference>
<dbReference type="EMBL" id="QPID01000013">
    <property type="protein sequence ID" value="RCU44589.1"/>
    <property type="molecule type" value="Genomic_DNA"/>
</dbReference>
<feature type="region of interest" description="Disordered" evidence="12">
    <location>
        <begin position="105"/>
        <end position="153"/>
    </location>
</feature>
<dbReference type="Gene3D" id="2.10.70.40">
    <property type="entry name" value="peptidoglycan hydrolase"/>
    <property type="match status" value="1"/>
</dbReference>
<organism evidence="14 15">
    <name type="scientific">Corallincola holothuriorum</name>
    <dbReference type="NCBI Taxonomy" id="2282215"/>
    <lineage>
        <taxon>Bacteria</taxon>
        <taxon>Pseudomonadati</taxon>
        <taxon>Pseudomonadota</taxon>
        <taxon>Gammaproteobacteria</taxon>
        <taxon>Alteromonadales</taxon>
        <taxon>Psychromonadaceae</taxon>
        <taxon>Corallincola</taxon>
    </lineage>
</organism>
<keyword evidence="6" id="KW-0574">Periplasm</keyword>
<dbReference type="GO" id="GO:0042597">
    <property type="term" value="C:periplasmic space"/>
    <property type="evidence" value="ECO:0007669"/>
    <property type="project" value="UniProtKB-SubCell"/>
</dbReference>
<comment type="function">
    <text evidence="1">Flagellum-specific muramidase which hydrolyzes the peptidoglycan layer to assemble the rod structure in the periplasmic space.</text>
</comment>
<comment type="subcellular location">
    <subcellularLocation>
        <location evidence="2">Periplasm</location>
    </subcellularLocation>
</comment>
<dbReference type="Gene3D" id="1.10.530.10">
    <property type="match status" value="1"/>
</dbReference>
<evidence type="ECO:0000256" key="5">
    <source>
        <dbReference type="ARBA" id="ARBA00013433"/>
    </source>
</evidence>
<keyword evidence="9" id="KW-0326">Glycosidase</keyword>
<evidence type="ECO:0000259" key="13">
    <source>
        <dbReference type="SMART" id="SM00047"/>
    </source>
</evidence>
<evidence type="ECO:0000256" key="9">
    <source>
        <dbReference type="ARBA" id="ARBA00023295"/>
    </source>
</evidence>
<dbReference type="InterPro" id="IPR019301">
    <property type="entry name" value="Flagellar_prot_FlgJ_N"/>
</dbReference>
<dbReference type="PANTHER" id="PTHR33308:SF9">
    <property type="entry name" value="PEPTIDOGLYCAN HYDROLASE FLGJ"/>
    <property type="match status" value="1"/>
</dbReference>
<dbReference type="PANTHER" id="PTHR33308">
    <property type="entry name" value="PEPTIDOGLYCAN HYDROLASE FLGJ"/>
    <property type="match status" value="1"/>
</dbReference>
<feature type="compositionally biased region" description="Polar residues" evidence="12">
    <location>
        <begin position="138"/>
        <end position="149"/>
    </location>
</feature>
<name>A0A368N5Q3_9GAMM</name>
<keyword evidence="10" id="KW-0961">Cell wall biogenesis/degradation</keyword>
<dbReference type="GO" id="GO:0071973">
    <property type="term" value="P:bacterial-type flagellum-dependent cell motility"/>
    <property type="evidence" value="ECO:0007669"/>
    <property type="project" value="TreeGrafter"/>
</dbReference>
<dbReference type="InterPro" id="IPR013377">
    <property type="entry name" value="FlgJ"/>
</dbReference>
<evidence type="ECO:0000256" key="11">
    <source>
        <dbReference type="ARBA" id="ARBA00030835"/>
    </source>
</evidence>
<evidence type="ECO:0000256" key="6">
    <source>
        <dbReference type="ARBA" id="ARBA00022764"/>
    </source>
</evidence>
<evidence type="ECO:0000256" key="4">
    <source>
        <dbReference type="ARBA" id="ARBA00007974"/>
    </source>
</evidence>